<keyword evidence="3" id="KW-1185">Reference proteome</keyword>
<name>A0ABV7ZM54_9CORY</name>
<gene>
    <name evidence="2" type="ORF">ACFORJ_01600</name>
</gene>
<dbReference type="EMBL" id="JBHRZN010000001">
    <property type="protein sequence ID" value="MFC3848863.1"/>
    <property type="molecule type" value="Genomic_DNA"/>
</dbReference>
<organism evidence="2 3">
    <name type="scientific">Corynebacterium hansenii</name>
    <dbReference type="NCBI Taxonomy" id="394964"/>
    <lineage>
        <taxon>Bacteria</taxon>
        <taxon>Bacillati</taxon>
        <taxon>Actinomycetota</taxon>
        <taxon>Actinomycetes</taxon>
        <taxon>Mycobacteriales</taxon>
        <taxon>Corynebacteriaceae</taxon>
        <taxon>Corynebacterium</taxon>
    </lineage>
</organism>
<keyword evidence="1" id="KW-1133">Transmembrane helix</keyword>
<accession>A0ABV7ZM54</accession>
<dbReference type="Proteomes" id="UP001595751">
    <property type="component" value="Unassembled WGS sequence"/>
</dbReference>
<comment type="caution">
    <text evidence="2">The sequence shown here is derived from an EMBL/GenBank/DDBJ whole genome shotgun (WGS) entry which is preliminary data.</text>
</comment>
<protein>
    <recommendedName>
        <fullName evidence="4">Transposase</fullName>
    </recommendedName>
</protein>
<reference evidence="3" key="1">
    <citation type="journal article" date="2019" name="Int. J. Syst. Evol. Microbiol.">
        <title>The Global Catalogue of Microorganisms (GCM) 10K type strain sequencing project: providing services to taxonomists for standard genome sequencing and annotation.</title>
        <authorList>
            <consortium name="The Broad Institute Genomics Platform"/>
            <consortium name="The Broad Institute Genome Sequencing Center for Infectious Disease"/>
            <person name="Wu L."/>
            <person name="Ma J."/>
        </authorList>
    </citation>
    <scope>NUCLEOTIDE SEQUENCE [LARGE SCALE GENOMIC DNA]</scope>
    <source>
        <strain evidence="3">CCUG 53252</strain>
    </source>
</reference>
<dbReference type="RefSeq" id="WP_290291790.1">
    <property type="nucleotide sequence ID" value="NZ_CP047211.1"/>
</dbReference>
<feature type="transmembrane region" description="Helical" evidence="1">
    <location>
        <begin position="26"/>
        <end position="44"/>
    </location>
</feature>
<proteinExistence type="predicted"/>
<evidence type="ECO:0000256" key="1">
    <source>
        <dbReference type="SAM" id="Phobius"/>
    </source>
</evidence>
<sequence>MHRDLTALAVAVGVMNPPARPRWRTHLTWALITITTLTITLWIGHQADQHLTAILEATA</sequence>
<keyword evidence="1" id="KW-0812">Transmembrane</keyword>
<evidence type="ECO:0008006" key="4">
    <source>
        <dbReference type="Google" id="ProtNLM"/>
    </source>
</evidence>
<keyword evidence="1" id="KW-0472">Membrane</keyword>
<evidence type="ECO:0000313" key="2">
    <source>
        <dbReference type="EMBL" id="MFC3848863.1"/>
    </source>
</evidence>
<evidence type="ECO:0000313" key="3">
    <source>
        <dbReference type="Proteomes" id="UP001595751"/>
    </source>
</evidence>